<protein>
    <submittedName>
        <fullName evidence="1">Uncharacterized protein DUF2804</fullName>
    </submittedName>
</protein>
<keyword evidence="2" id="KW-1185">Reference proteome</keyword>
<name>A0A318JXM9_9BURK</name>
<dbReference type="AlphaFoldDB" id="A0A318JXM9"/>
<evidence type="ECO:0000313" key="2">
    <source>
        <dbReference type="Proteomes" id="UP000247792"/>
    </source>
</evidence>
<evidence type="ECO:0000313" key="1">
    <source>
        <dbReference type="EMBL" id="PXX45475.1"/>
    </source>
</evidence>
<dbReference type="PANTHER" id="PTHR35868:SF4">
    <property type="entry name" value="DUF2804 DOMAIN-CONTAINING PROTEIN"/>
    <property type="match status" value="1"/>
</dbReference>
<dbReference type="EMBL" id="QJKB01000002">
    <property type="protein sequence ID" value="PXX45475.1"/>
    <property type="molecule type" value="Genomic_DNA"/>
</dbReference>
<reference evidence="1 2" key="1">
    <citation type="submission" date="2018-05" db="EMBL/GenBank/DDBJ databases">
        <title>Genomic Encyclopedia of Type Strains, Phase IV (KMG-IV): sequencing the most valuable type-strain genomes for metagenomic binning, comparative biology and taxonomic classification.</title>
        <authorList>
            <person name="Goeker M."/>
        </authorList>
    </citation>
    <scope>NUCLEOTIDE SEQUENCE [LARGE SCALE GENOMIC DNA]</scope>
    <source>
        <strain evidence="1 2">DSM 19792</strain>
    </source>
</reference>
<dbReference type="RefSeq" id="WP_110254899.1">
    <property type="nucleotide sequence ID" value="NZ_QJKB01000002.1"/>
</dbReference>
<accession>A0A318JXM9</accession>
<dbReference type="Proteomes" id="UP000247792">
    <property type="component" value="Unassembled WGS sequence"/>
</dbReference>
<organism evidence="1 2">
    <name type="scientific">Undibacterium pigrum</name>
    <dbReference type="NCBI Taxonomy" id="401470"/>
    <lineage>
        <taxon>Bacteria</taxon>
        <taxon>Pseudomonadati</taxon>
        <taxon>Pseudomonadota</taxon>
        <taxon>Betaproteobacteria</taxon>
        <taxon>Burkholderiales</taxon>
        <taxon>Oxalobacteraceae</taxon>
        <taxon>Undibacterium</taxon>
    </lineage>
</organism>
<dbReference type="Pfam" id="PF10974">
    <property type="entry name" value="DUF2804"/>
    <property type="match status" value="1"/>
</dbReference>
<comment type="caution">
    <text evidence="1">The sequence shown here is derived from an EMBL/GenBank/DDBJ whole genome shotgun (WGS) entry which is preliminary data.</text>
</comment>
<dbReference type="PANTHER" id="PTHR35868">
    <property type="entry name" value="DUF2804 DOMAIN-CONTAINING PROTEIN-RELATED"/>
    <property type="match status" value="1"/>
</dbReference>
<proteinExistence type="predicted"/>
<dbReference type="InterPro" id="IPR021243">
    <property type="entry name" value="DUF2804"/>
</dbReference>
<dbReference type="OrthoDB" id="5413160at2"/>
<sequence>MPANFLPPAPALVLSPEGQPRFGKYAGAPHAIDWSGLALPHRRGKLWQTLHHKHWHYVALATEEIFCGIAIVDVGWTNTAFAYVFDRQEGKLIASYSQDGLPGLTAKLNPHPAAGAASQFQLFGKKIRFQHLSESEQAQAQFQLQLQCGSFVIDALLDASQAAPSLLAIGEVQGGTVHATVKSAGMPLTGEVKVGNRSFSLQTGTGSYDHSNGFLARETGWRWASAHAQHVGFNLQAGYFGSNENALWLDGKLIALGAAQFDFDASQAMADWHIHTDDGLLDLYFRPEGFRAENKNLLIASSRYLQPIGQFSGWVRASIDSPKRQIEKLVGVTEDHFSKW</sequence>
<gene>
    <name evidence="1" type="ORF">DFR42_102703</name>
</gene>